<feature type="chain" id="PRO_5040465074" evidence="2">
    <location>
        <begin position="24"/>
        <end position="417"/>
    </location>
</feature>
<dbReference type="EMBL" id="CAICTM010000944">
    <property type="protein sequence ID" value="CAB9518580.1"/>
    <property type="molecule type" value="Genomic_DNA"/>
</dbReference>
<feature type="compositionally biased region" description="Basic residues" evidence="1">
    <location>
        <begin position="382"/>
        <end position="394"/>
    </location>
</feature>
<dbReference type="Proteomes" id="UP001153069">
    <property type="component" value="Unassembled WGS sequence"/>
</dbReference>
<comment type="caution">
    <text evidence="3">The sequence shown here is derived from an EMBL/GenBank/DDBJ whole genome shotgun (WGS) entry which is preliminary data.</text>
</comment>
<feature type="compositionally biased region" description="Pro residues" evidence="1">
    <location>
        <begin position="184"/>
        <end position="194"/>
    </location>
</feature>
<feature type="compositionally biased region" description="Low complexity" evidence="1">
    <location>
        <begin position="309"/>
        <end position="329"/>
    </location>
</feature>
<proteinExistence type="predicted"/>
<keyword evidence="4" id="KW-1185">Reference proteome</keyword>
<feature type="compositionally biased region" description="Pro residues" evidence="1">
    <location>
        <begin position="341"/>
        <end position="355"/>
    </location>
</feature>
<evidence type="ECO:0000313" key="4">
    <source>
        <dbReference type="Proteomes" id="UP001153069"/>
    </source>
</evidence>
<evidence type="ECO:0000313" key="3">
    <source>
        <dbReference type="EMBL" id="CAB9518580.1"/>
    </source>
</evidence>
<feature type="compositionally biased region" description="Polar residues" evidence="1">
    <location>
        <begin position="265"/>
        <end position="278"/>
    </location>
</feature>
<reference evidence="3" key="1">
    <citation type="submission" date="2020-06" db="EMBL/GenBank/DDBJ databases">
        <authorList>
            <consortium name="Plant Systems Biology data submission"/>
        </authorList>
    </citation>
    <scope>NUCLEOTIDE SEQUENCE</scope>
    <source>
        <strain evidence="3">D6</strain>
    </source>
</reference>
<accession>A0A9N8EDV4</accession>
<evidence type="ECO:0000256" key="1">
    <source>
        <dbReference type="SAM" id="MobiDB-lite"/>
    </source>
</evidence>
<dbReference type="PANTHER" id="PTHR48184:SF3">
    <property type="entry name" value="SCP DOMAIN-CONTAINING PROTEIN"/>
    <property type="match status" value="1"/>
</dbReference>
<feature type="compositionally biased region" description="Low complexity" evidence="1">
    <location>
        <begin position="195"/>
        <end position="257"/>
    </location>
</feature>
<dbReference type="AlphaFoldDB" id="A0A9N8EDV4"/>
<name>A0A9N8EDV4_9STRA</name>
<feature type="region of interest" description="Disordered" evidence="1">
    <location>
        <begin position="178"/>
        <end position="397"/>
    </location>
</feature>
<dbReference type="PRINTS" id="PR01217">
    <property type="entry name" value="PRICHEXTENSN"/>
</dbReference>
<sequence length="417" mass="44344">MRRFILSKTLILSVLATLPVTLSSICVLCENGVQWPFHIVDPHGTTCIDQSLQMAITLTDTSPTCHSQIQRFHRICCDSQETPPIIAQAPTPAPTPIPVTGKNLPCDICWTGDYPGNTAMVINMLNIGYGSCAQFYKEGQAGNIPNELCDTLQYFAYEPCGCGEFNTNLNLNRQHNVFTSSPTEPVPTTSPPTLHPSSVPSWRPSDAPSSAPSALPSMSPSSTPSTAPSLTPSESPSLSPSAPETDWPTTTAPSETPAPDKDYPTTISVSDSPTTIAPSETPGPDTDPPSVSASDAPTALPSETPAPDTYYPTISTTPLPTSLSTIAPSEAPSRYSTPASIAPPPTSSPTTPAPPLRRATQVSTQQPTSPLPTTRVHETKGHGKMAMKAKHHGTMKGMMEATFLRTRRRDARGALYK</sequence>
<protein>
    <submittedName>
        <fullName evidence="3">Hemolysin-type calcium-binding repeat (2 copies)</fullName>
    </submittedName>
</protein>
<evidence type="ECO:0000256" key="2">
    <source>
        <dbReference type="SAM" id="SignalP"/>
    </source>
</evidence>
<organism evidence="3 4">
    <name type="scientific">Seminavis robusta</name>
    <dbReference type="NCBI Taxonomy" id="568900"/>
    <lineage>
        <taxon>Eukaryota</taxon>
        <taxon>Sar</taxon>
        <taxon>Stramenopiles</taxon>
        <taxon>Ochrophyta</taxon>
        <taxon>Bacillariophyta</taxon>
        <taxon>Bacillariophyceae</taxon>
        <taxon>Bacillariophycidae</taxon>
        <taxon>Naviculales</taxon>
        <taxon>Naviculaceae</taxon>
        <taxon>Seminavis</taxon>
    </lineage>
</organism>
<dbReference type="PANTHER" id="PTHR48184">
    <property type="entry name" value="RICIN B-TYPE LECTIN DOMAIN-CONTAINING PROTEIN"/>
    <property type="match status" value="1"/>
</dbReference>
<keyword evidence="2" id="KW-0732">Signal</keyword>
<feature type="compositionally biased region" description="Low complexity" evidence="1">
    <location>
        <begin position="360"/>
        <end position="374"/>
    </location>
</feature>
<gene>
    <name evidence="3" type="ORF">SEMRO_946_G223280.1</name>
</gene>
<feature type="signal peptide" evidence="2">
    <location>
        <begin position="1"/>
        <end position="23"/>
    </location>
</feature>